<dbReference type="Pfam" id="PF13432">
    <property type="entry name" value="TPR_16"/>
    <property type="match status" value="3"/>
</dbReference>
<evidence type="ECO:0000256" key="1">
    <source>
        <dbReference type="ARBA" id="ARBA00022737"/>
    </source>
</evidence>
<dbReference type="PANTHER" id="PTHR44227">
    <property type="match status" value="1"/>
</dbReference>
<sequence>MVPSHPARAQSAEQGTQQVVQFLQQHEYRQSLSQADQLLTTAPRDCRLLSLRGMALTGLQKSVEAEQSFKQALRNCPNDLLALEGAAQIAYAQRQRQDAVLLLQRILRINPENMTANAMLASIYRSSGKCEKALPYFAASAQMFPQRPQYQQAYAYCLADTAHYAQAAANYEQVLSRHPGKTARFNLALVQWKLHKESLALATLRPLLKDARQESVMTLGALLAEDTGDTPLAVKLLRAAIAAEPRDEMNYLEFAQIAFDHRSPQVGIDMLNAGLTQLPNAAQLYLARGVLEVQISHFNAAIADFQRAHKLAPQLSLAMDAMGIMESQQYKQTSALQLYRKEARSHPKDGLLQYLYAEALSEANPTKDASIEAIAAARKSVESEPGYAPARDLLALLYLRIHNSQQALKEAQTALKINPSDQVALYHEIMACRQLGQKTQVQELVKRLAVMRTEKARQQKTGHRYVLQDEITHTKP</sequence>
<evidence type="ECO:0000256" key="3">
    <source>
        <dbReference type="PROSITE-ProRule" id="PRU00339"/>
    </source>
</evidence>
<name>C1F7H3_ACIC5</name>
<feature type="repeat" description="TPR" evidence="3">
    <location>
        <begin position="282"/>
        <end position="315"/>
    </location>
</feature>
<dbReference type="KEGG" id="aca:ACP_3540"/>
<reference evidence="4 5" key="1">
    <citation type="journal article" date="2009" name="Appl. Environ. Microbiol.">
        <title>Three genomes from the phylum Acidobacteria provide insight into the lifestyles of these microorganisms in soils.</title>
        <authorList>
            <person name="Ward N.L."/>
            <person name="Challacombe J.F."/>
            <person name="Janssen P.H."/>
            <person name="Henrissat B."/>
            <person name="Coutinho P.M."/>
            <person name="Wu M."/>
            <person name="Xie G."/>
            <person name="Haft D.H."/>
            <person name="Sait M."/>
            <person name="Badger J."/>
            <person name="Barabote R.D."/>
            <person name="Bradley B."/>
            <person name="Brettin T.S."/>
            <person name="Brinkac L.M."/>
            <person name="Bruce D."/>
            <person name="Creasy T."/>
            <person name="Daugherty S.C."/>
            <person name="Davidsen T.M."/>
            <person name="DeBoy R.T."/>
            <person name="Detter J.C."/>
            <person name="Dodson R.J."/>
            <person name="Durkin A.S."/>
            <person name="Ganapathy A."/>
            <person name="Gwinn-Giglio M."/>
            <person name="Han C.S."/>
            <person name="Khouri H."/>
            <person name="Kiss H."/>
            <person name="Kothari S.P."/>
            <person name="Madupu R."/>
            <person name="Nelson K.E."/>
            <person name="Nelson W.C."/>
            <person name="Paulsen I."/>
            <person name="Penn K."/>
            <person name="Ren Q."/>
            <person name="Rosovitz M.J."/>
            <person name="Selengut J.D."/>
            <person name="Shrivastava S."/>
            <person name="Sullivan S.A."/>
            <person name="Tapia R."/>
            <person name="Thompson L.S."/>
            <person name="Watkins K.L."/>
            <person name="Yang Q."/>
            <person name="Yu C."/>
            <person name="Zafar N."/>
            <person name="Zhou L."/>
            <person name="Kuske C.R."/>
        </authorList>
    </citation>
    <scope>NUCLEOTIDE SEQUENCE [LARGE SCALE GENOMIC DNA]</scope>
    <source>
        <strain evidence="5">ATCC 51196 / DSM 11244 / BCRC 80197 / JCM 7670 / NBRC 15755 / NCIMB 13165 / 161</strain>
    </source>
</reference>
<gene>
    <name evidence="4" type="ordered locus">ACP_3540</name>
</gene>
<dbReference type="PROSITE" id="PS50005">
    <property type="entry name" value="TPR"/>
    <property type="match status" value="2"/>
</dbReference>
<accession>C1F7H3</accession>
<proteinExistence type="predicted"/>
<dbReference type="InterPro" id="IPR019734">
    <property type="entry name" value="TPR_rpt"/>
</dbReference>
<dbReference type="Gene3D" id="1.25.40.10">
    <property type="entry name" value="Tetratricopeptide repeat domain"/>
    <property type="match status" value="4"/>
</dbReference>
<protein>
    <submittedName>
        <fullName evidence="4">TPR domain protein</fullName>
    </submittedName>
</protein>
<dbReference type="Proteomes" id="UP000002207">
    <property type="component" value="Chromosome"/>
</dbReference>
<evidence type="ECO:0000313" key="5">
    <source>
        <dbReference type="Proteomes" id="UP000002207"/>
    </source>
</evidence>
<dbReference type="STRING" id="240015.ACP_3540"/>
<dbReference type="InParanoid" id="C1F7H3"/>
<keyword evidence="5" id="KW-1185">Reference proteome</keyword>
<evidence type="ECO:0000256" key="2">
    <source>
        <dbReference type="ARBA" id="ARBA00022803"/>
    </source>
</evidence>
<evidence type="ECO:0000313" key="4">
    <source>
        <dbReference type="EMBL" id="ACO32300.1"/>
    </source>
</evidence>
<keyword evidence="2 3" id="KW-0802">TPR repeat</keyword>
<dbReference type="SUPFAM" id="SSF48452">
    <property type="entry name" value="TPR-like"/>
    <property type="match status" value="2"/>
</dbReference>
<dbReference type="InterPro" id="IPR011990">
    <property type="entry name" value="TPR-like_helical_dom_sf"/>
</dbReference>
<dbReference type="SMART" id="SM00028">
    <property type="entry name" value="TPR"/>
    <property type="match status" value="6"/>
</dbReference>
<dbReference type="AlphaFoldDB" id="C1F7H3"/>
<dbReference type="InterPro" id="IPR052346">
    <property type="entry name" value="O-mannosyl-transferase_TMTC"/>
</dbReference>
<dbReference type="eggNOG" id="COG0457">
    <property type="taxonomic scope" value="Bacteria"/>
</dbReference>
<dbReference type="EMBL" id="CP001472">
    <property type="protein sequence ID" value="ACO32300.1"/>
    <property type="molecule type" value="Genomic_DNA"/>
</dbReference>
<dbReference type="PANTHER" id="PTHR44227:SF3">
    <property type="entry name" value="PROTEIN O-MANNOSYL-TRANSFERASE TMTC4"/>
    <property type="match status" value="1"/>
</dbReference>
<organism evidence="4 5">
    <name type="scientific">Acidobacterium capsulatum (strain ATCC 51196 / DSM 11244 / BCRC 80197 / JCM 7670 / NBRC 15755 / NCIMB 13165 / 161)</name>
    <dbReference type="NCBI Taxonomy" id="240015"/>
    <lineage>
        <taxon>Bacteria</taxon>
        <taxon>Pseudomonadati</taxon>
        <taxon>Acidobacteriota</taxon>
        <taxon>Terriglobia</taxon>
        <taxon>Terriglobales</taxon>
        <taxon>Acidobacteriaceae</taxon>
        <taxon>Acidobacterium</taxon>
    </lineage>
</organism>
<keyword evidence="1" id="KW-0677">Repeat</keyword>
<dbReference type="HOGENOM" id="CLU_573218_0_0_0"/>
<feature type="repeat" description="TPR" evidence="3">
    <location>
        <begin position="388"/>
        <end position="421"/>
    </location>
</feature>